<dbReference type="eggNOG" id="ENOG502S39P">
    <property type="taxonomic scope" value="Eukaryota"/>
</dbReference>
<accession>V4M8A3</accession>
<dbReference type="Gramene" id="ESQ27391">
    <property type="protein sequence ID" value="ESQ27391"/>
    <property type="gene ID" value="EUTSA_v10018476mg"/>
</dbReference>
<sequence length="480" mass="54628">MRKPTSSKVGTTNVKKEIIEIDSDSDTDEVGGGMLALCCGEVSASCKPLNTSAENVETNTTFSMSMVLADDSDPDSGLECDVEYKKYLASYTLTLPSLLEMDTSPMRLMYNVDDEATDRSEGRAVKVGKRRARSPLISSFSKKLKTENGEADHKSISRTVEETKQKKGDARQGRKAALTKNTIKLEPTSDEDEEINEKPQSVFIASKRVKAKIGRADHNSISRTIPVFNTKDTKRKKGETSRERKIHVTKTNVKSKSSRPLVKDNLLNSFKARKKEDEESRSLNDKSYEYFLSYLRNSITIFEPDRKVKPEKDKVSLSDPDIIAISNYPFSDGGDSTFQANKDGKVIDLEDGIVPDNILNSSFSKKLLEILRKPYDKNEFLQRCTEASRKRQLTRTRQLRDGKEIEYQVEDQLGPSYLEQYPDFNKKFRHCRYGKDLPRALNLLRGFFFYLENIVLEGAFKPWVHEKLVERECQVIVCIK</sequence>
<gene>
    <name evidence="2" type="ORF">EUTSA_v10018476mg</name>
</gene>
<keyword evidence="3" id="KW-1185">Reference proteome</keyword>
<organism evidence="2 3">
    <name type="scientific">Eutrema salsugineum</name>
    <name type="common">Saltwater cress</name>
    <name type="synonym">Sisymbrium salsugineum</name>
    <dbReference type="NCBI Taxonomy" id="72664"/>
    <lineage>
        <taxon>Eukaryota</taxon>
        <taxon>Viridiplantae</taxon>
        <taxon>Streptophyta</taxon>
        <taxon>Embryophyta</taxon>
        <taxon>Tracheophyta</taxon>
        <taxon>Spermatophyta</taxon>
        <taxon>Magnoliopsida</taxon>
        <taxon>eudicotyledons</taxon>
        <taxon>Gunneridae</taxon>
        <taxon>Pentapetalae</taxon>
        <taxon>rosids</taxon>
        <taxon>malvids</taxon>
        <taxon>Brassicales</taxon>
        <taxon>Brassicaceae</taxon>
        <taxon>Eutremeae</taxon>
        <taxon>Eutrema</taxon>
    </lineage>
</organism>
<protein>
    <submittedName>
        <fullName evidence="2">Uncharacterized protein</fullName>
    </submittedName>
</protein>
<evidence type="ECO:0000313" key="2">
    <source>
        <dbReference type="EMBL" id="ESQ27391.1"/>
    </source>
</evidence>
<feature type="region of interest" description="Disordered" evidence="1">
    <location>
        <begin position="228"/>
        <end position="259"/>
    </location>
</feature>
<dbReference type="OMA" id="MTKTEAS"/>
<dbReference type="PANTHER" id="PTHR34194:SF18">
    <property type="entry name" value="BNAA02G18490D PROTEIN"/>
    <property type="match status" value="1"/>
</dbReference>
<proteinExistence type="predicted"/>
<dbReference type="Proteomes" id="UP000030689">
    <property type="component" value="Unassembled WGS sequence"/>
</dbReference>
<dbReference type="STRING" id="72664.V4M8A3"/>
<name>V4M8A3_EUTSA</name>
<evidence type="ECO:0000313" key="3">
    <source>
        <dbReference type="Proteomes" id="UP000030689"/>
    </source>
</evidence>
<dbReference type="AlphaFoldDB" id="V4M8A3"/>
<dbReference type="KEGG" id="eus:EUTSA_v10018476mg"/>
<dbReference type="EMBL" id="KI517953">
    <property type="protein sequence ID" value="ESQ27391.1"/>
    <property type="molecule type" value="Genomic_DNA"/>
</dbReference>
<reference evidence="2 3" key="1">
    <citation type="journal article" date="2013" name="Front. Plant Sci.">
        <title>The Reference Genome of the Halophytic Plant Eutrema salsugineum.</title>
        <authorList>
            <person name="Yang R."/>
            <person name="Jarvis D.E."/>
            <person name="Chen H."/>
            <person name="Beilstein M.A."/>
            <person name="Grimwood J."/>
            <person name="Jenkins J."/>
            <person name="Shu S."/>
            <person name="Prochnik S."/>
            <person name="Xin M."/>
            <person name="Ma C."/>
            <person name="Schmutz J."/>
            <person name="Wing R.A."/>
            <person name="Mitchell-Olds T."/>
            <person name="Schumaker K.S."/>
            <person name="Wang X."/>
        </authorList>
    </citation>
    <scope>NUCLEOTIDE SEQUENCE [LARGE SCALE GENOMIC DNA]</scope>
</reference>
<evidence type="ECO:0000256" key="1">
    <source>
        <dbReference type="SAM" id="MobiDB-lite"/>
    </source>
</evidence>
<dbReference type="PANTHER" id="PTHR34194">
    <property type="entry name" value="F14J8.16 PROTEIN"/>
    <property type="match status" value="1"/>
</dbReference>